<evidence type="ECO:0000313" key="2">
    <source>
        <dbReference type="Proteomes" id="UP001317742"/>
    </source>
</evidence>
<dbReference type="Proteomes" id="UP001317742">
    <property type="component" value="Chromosome"/>
</dbReference>
<reference evidence="1 2" key="1">
    <citation type="submission" date="2022-08" db="EMBL/GenBank/DDBJ databases">
        <title>Genome Sequence of the sulphate-reducing bacterium, Pseudodesulfovibrio sp. SYK.</title>
        <authorList>
            <person name="Kondo R."/>
            <person name="Kataoka T."/>
        </authorList>
    </citation>
    <scope>NUCLEOTIDE SEQUENCE [LARGE SCALE GENOMIC DNA]</scope>
    <source>
        <strain evidence="1 2">SYK</strain>
    </source>
</reference>
<accession>A0ABM8B3Z0</accession>
<sequence length="150" mass="17398">MAHYKECKLIEPMRELFEVIMEKLKTPSIAQFAEVIPPLTIPGREKNIDSQKRQIHRRLSGKIPPNWENIRSISDTFFGGDDGPMVSYGVARFLQSLLQELRDNHTPTFFEEEKDLVSIFQEQSKWQEFHSKSCAKWSKAKSNKELLASS</sequence>
<dbReference type="RefSeq" id="WP_281760971.1">
    <property type="nucleotide sequence ID" value="NZ_AP026709.1"/>
</dbReference>
<gene>
    <name evidence="1" type="ORF">SYK_28340</name>
</gene>
<protein>
    <submittedName>
        <fullName evidence="1">Uncharacterized protein</fullName>
    </submittedName>
</protein>
<name>A0ABM8B3Z0_9BACT</name>
<proteinExistence type="predicted"/>
<organism evidence="1 2">
    <name type="scientific">Pseudodesulfovibrio nedwellii</name>
    <dbReference type="NCBI Taxonomy" id="2973072"/>
    <lineage>
        <taxon>Bacteria</taxon>
        <taxon>Pseudomonadati</taxon>
        <taxon>Thermodesulfobacteriota</taxon>
        <taxon>Desulfovibrionia</taxon>
        <taxon>Desulfovibrionales</taxon>
        <taxon>Desulfovibrionaceae</taxon>
    </lineage>
</organism>
<evidence type="ECO:0000313" key="1">
    <source>
        <dbReference type="EMBL" id="BDQ38474.1"/>
    </source>
</evidence>
<keyword evidence="2" id="KW-1185">Reference proteome</keyword>
<dbReference type="EMBL" id="AP026709">
    <property type="protein sequence ID" value="BDQ38474.1"/>
    <property type="molecule type" value="Genomic_DNA"/>
</dbReference>